<keyword evidence="2" id="KW-0732">Signal</keyword>
<feature type="chain" id="PRO_5019199875" description="SEC10/PgrA surface exclusion domain-containing protein" evidence="2">
    <location>
        <begin position="29"/>
        <end position="449"/>
    </location>
</feature>
<evidence type="ECO:0000313" key="4">
    <source>
        <dbReference type="Proteomes" id="UP000284822"/>
    </source>
</evidence>
<dbReference type="NCBIfam" id="TIGR04320">
    <property type="entry name" value="Surf_Exclu_PgrA"/>
    <property type="match status" value="1"/>
</dbReference>
<dbReference type="InterPro" id="IPR035940">
    <property type="entry name" value="CAP_sf"/>
</dbReference>
<protein>
    <recommendedName>
        <fullName evidence="5">SEC10/PgrA surface exclusion domain-containing protein</fullName>
    </recommendedName>
</protein>
<organism evidence="3 4">
    <name type="scientific">Bombilactobacillus bombi</name>
    <dbReference type="NCBI Taxonomy" id="1303590"/>
    <lineage>
        <taxon>Bacteria</taxon>
        <taxon>Bacillati</taxon>
        <taxon>Bacillota</taxon>
        <taxon>Bacilli</taxon>
        <taxon>Lactobacillales</taxon>
        <taxon>Lactobacillaceae</taxon>
        <taxon>Bombilactobacillus</taxon>
    </lineage>
</organism>
<evidence type="ECO:0008006" key="5">
    <source>
        <dbReference type="Google" id="ProtNLM"/>
    </source>
</evidence>
<dbReference type="InterPro" id="IPR027607">
    <property type="entry name" value="Surf_Exclu_SEC10/PgrA"/>
</dbReference>
<name>A0A417Z4B2_9LACO</name>
<dbReference type="EMBL" id="QOCS01000019">
    <property type="protein sequence ID" value="RHW45443.1"/>
    <property type="molecule type" value="Genomic_DNA"/>
</dbReference>
<evidence type="ECO:0000256" key="1">
    <source>
        <dbReference type="SAM" id="Coils"/>
    </source>
</evidence>
<comment type="caution">
    <text evidence="3">The sequence shown here is derived from an EMBL/GenBank/DDBJ whole genome shotgun (WGS) entry which is preliminary data.</text>
</comment>
<dbReference type="SUPFAM" id="SSF55797">
    <property type="entry name" value="PR-1-like"/>
    <property type="match status" value="1"/>
</dbReference>
<sequence>MTKKTNSIIIAAALAASVGTVTISNSHAAILKSSDKTNQNLLSNKSIATNKVQNTNTDPAIEQAQEKVNQASHKVDEAQKIKGEATPTAIHDAQTATDNQQEKVTAAANDVQIAKSEQTVAQTNVNNSQKTATEADQAVKDQSNKVNEAQNKVNQAQAAVDNSHLENVQKELEQAKQIVQQDNDGITQQNKVITQDQQKVEQANKDLIQLQNQQKAAQAVWNTANTTAQTTQSQEDQAKKIRDAAQAHLDELQTQMNGINSNHIILPAGYLEALQNFIKSPTTANSDKLLQISKPGILSYVGNDYDKTIKVDPNNLTINQIKELSDFALKLINQVREQAGQPDLILNQTAIDFAQAVAKEYRDNNNSGLNGHYVAGIVKAAGEFGLDDSGNYYEDKGSTYGYGFTEFNMDYLKSEIFDHIVNMLFNDAENGNEWGHARSFLNMMNYDSN</sequence>
<keyword evidence="1" id="KW-0175">Coiled coil</keyword>
<feature type="coiled-coil region" evidence="1">
    <location>
        <begin position="132"/>
        <end position="262"/>
    </location>
</feature>
<evidence type="ECO:0000313" key="3">
    <source>
        <dbReference type="EMBL" id="RHW45443.1"/>
    </source>
</evidence>
<gene>
    <name evidence="3" type="ORF">DS832_07645</name>
</gene>
<dbReference type="AlphaFoldDB" id="A0A417Z4B2"/>
<proteinExistence type="predicted"/>
<reference evidence="3 4" key="1">
    <citation type="submission" date="2018-07" db="EMBL/GenBank/DDBJ databases">
        <title>Genome sequences of six Lactobacillus spp. isolated from bumble bee guts.</title>
        <authorList>
            <person name="Motta E.V.S."/>
            <person name="Moran N.A."/>
        </authorList>
    </citation>
    <scope>NUCLEOTIDE SEQUENCE [LARGE SCALE GENOMIC DNA]</scope>
    <source>
        <strain evidence="3 4">LV-8.1</strain>
    </source>
</reference>
<dbReference type="Proteomes" id="UP000284822">
    <property type="component" value="Unassembled WGS sequence"/>
</dbReference>
<feature type="signal peptide" evidence="2">
    <location>
        <begin position="1"/>
        <end position="28"/>
    </location>
</feature>
<dbReference type="RefSeq" id="WP_118911052.1">
    <property type="nucleotide sequence ID" value="NZ_QOCS01000019.1"/>
</dbReference>
<accession>A0A417Z4B2</accession>
<evidence type="ECO:0000256" key="2">
    <source>
        <dbReference type="SAM" id="SignalP"/>
    </source>
</evidence>